<keyword evidence="2" id="KW-1185">Reference proteome</keyword>
<organism evidence="1 2">
    <name type="scientific">Carnegiea gigantea</name>
    <dbReference type="NCBI Taxonomy" id="171969"/>
    <lineage>
        <taxon>Eukaryota</taxon>
        <taxon>Viridiplantae</taxon>
        <taxon>Streptophyta</taxon>
        <taxon>Embryophyta</taxon>
        <taxon>Tracheophyta</taxon>
        <taxon>Spermatophyta</taxon>
        <taxon>Magnoliopsida</taxon>
        <taxon>eudicotyledons</taxon>
        <taxon>Gunneridae</taxon>
        <taxon>Pentapetalae</taxon>
        <taxon>Caryophyllales</taxon>
        <taxon>Cactineae</taxon>
        <taxon>Cactaceae</taxon>
        <taxon>Cactoideae</taxon>
        <taxon>Echinocereeae</taxon>
        <taxon>Carnegiea</taxon>
    </lineage>
</organism>
<dbReference type="Proteomes" id="UP001153076">
    <property type="component" value="Unassembled WGS sequence"/>
</dbReference>
<dbReference type="EMBL" id="JAKOGI010000591">
    <property type="protein sequence ID" value="KAJ8432696.1"/>
    <property type="molecule type" value="Genomic_DNA"/>
</dbReference>
<comment type="caution">
    <text evidence="1">The sequence shown here is derived from an EMBL/GenBank/DDBJ whole genome shotgun (WGS) entry which is preliminary data.</text>
</comment>
<reference evidence="1" key="1">
    <citation type="submission" date="2022-04" db="EMBL/GenBank/DDBJ databases">
        <title>Carnegiea gigantea Genome sequencing and assembly v2.</title>
        <authorList>
            <person name="Copetti D."/>
            <person name="Sanderson M.J."/>
            <person name="Burquez A."/>
            <person name="Wojciechowski M.F."/>
        </authorList>
    </citation>
    <scope>NUCLEOTIDE SEQUENCE</scope>
    <source>
        <strain evidence="1">SGP5-SGP5p</strain>
        <tissue evidence="1">Aerial part</tissue>
    </source>
</reference>
<gene>
    <name evidence="1" type="ORF">Cgig2_016369</name>
</gene>
<accession>A0A9Q1JXH0</accession>
<evidence type="ECO:0000313" key="2">
    <source>
        <dbReference type="Proteomes" id="UP001153076"/>
    </source>
</evidence>
<name>A0A9Q1JXH0_9CARY</name>
<evidence type="ECO:0000313" key="1">
    <source>
        <dbReference type="EMBL" id="KAJ8432696.1"/>
    </source>
</evidence>
<sequence>MSVCYCRSLFGNPTKASYWKKESGVNLPILRSLNLYDRSNGMDQTTSYELWGPLTNTWAGEAGISLHDLKRIGGLPTLRAMYEEFLPLNKDLADHNKYPAVVVELLCIHTEPCEFHKKQMVSEKEKIEAKKRSLVRISHRERMTNLNVIAEGELAAFLAFWLNRFVLPHENKLKSSLHSKKKEAEQVKTDLIEAGFSKLQDLKKEKDCLKNLNAL</sequence>
<dbReference type="OrthoDB" id="1194411at2759"/>
<dbReference type="AlphaFoldDB" id="A0A9Q1JXH0"/>
<proteinExistence type="predicted"/>
<protein>
    <submittedName>
        <fullName evidence="1">Uncharacterized protein</fullName>
    </submittedName>
</protein>